<keyword evidence="5" id="KW-1185">Reference proteome</keyword>
<sequence>MSFQKVTWEYKGVRFPLPVTKENLDAMPSYHIRDDDIVVASFGKTGSTWLLRVIFKILEAAGEIKDGVEYECRDVGPIEMIRPSATQPGYIRQADMPSPRVLKTHLPIQFAPLGVSKPGKKVKVLVPMRNPKDTVVSLFHFAHSMWKLRDFKATIPWDEFAQNFITGKVGFGDYCDHLLGWWQMRDDPHFLFIKYEDMKRDLSGSIKTIVTFLEVDLNESTMKDVAEACTFDNMKAALCKSEIPEIRMLVRKGIVGDWKNMFSPEQSKAFDAWYEKKLGGTGINFEFE</sequence>
<organism evidence="5 6">
    <name type="scientific">Branchiostoma belcheri</name>
    <name type="common">Amphioxus</name>
    <dbReference type="NCBI Taxonomy" id="7741"/>
    <lineage>
        <taxon>Eukaryota</taxon>
        <taxon>Metazoa</taxon>
        <taxon>Chordata</taxon>
        <taxon>Cephalochordata</taxon>
        <taxon>Leptocardii</taxon>
        <taxon>Amphioxiformes</taxon>
        <taxon>Branchiostomatidae</taxon>
        <taxon>Branchiostoma</taxon>
    </lineage>
</organism>
<dbReference type="Pfam" id="PF00685">
    <property type="entry name" value="Sulfotransfer_1"/>
    <property type="match status" value="1"/>
</dbReference>
<comment type="similarity">
    <text evidence="1 3">Belongs to the sulfotransferase 1 family.</text>
</comment>
<feature type="domain" description="Sulfotransferase" evidence="4">
    <location>
        <begin position="34"/>
        <end position="282"/>
    </location>
</feature>
<protein>
    <recommendedName>
        <fullName evidence="3">Sulfotransferase</fullName>
        <ecNumber evidence="3">2.8.2.-</ecNumber>
    </recommendedName>
</protein>
<dbReference type="RefSeq" id="XP_019616247.1">
    <property type="nucleotide sequence ID" value="XM_019760688.1"/>
</dbReference>
<proteinExistence type="inferred from homology"/>
<dbReference type="AlphaFoldDB" id="A0A6P4YBS2"/>
<accession>A0A6P4YBS2</accession>
<evidence type="ECO:0000256" key="1">
    <source>
        <dbReference type="ARBA" id="ARBA00005771"/>
    </source>
</evidence>
<evidence type="ECO:0000313" key="6">
    <source>
        <dbReference type="RefSeq" id="XP_019616247.1"/>
    </source>
</evidence>
<dbReference type="OrthoDB" id="205623at2759"/>
<dbReference type="InterPro" id="IPR000863">
    <property type="entry name" value="Sulfotransferase_dom"/>
</dbReference>
<dbReference type="InterPro" id="IPR027417">
    <property type="entry name" value="P-loop_NTPase"/>
</dbReference>
<dbReference type="Proteomes" id="UP000515135">
    <property type="component" value="Unplaced"/>
</dbReference>
<dbReference type="SUPFAM" id="SSF52540">
    <property type="entry name" value="P-loop containing nucleoside triphosphate hydrolases"/>
    <property type="match status" value="1"/>
</dbReference>
<evidence type="ECO:0000256" key="3">
    <source>
        <dbReference type="RuleBase" id="RU361155"/>
    </source>
</evidence>
<gene>
    <name evidence="6" type="primary">LOC109463816</name>
</gene>
<evidence type="ECO:0000313" key="5">
    <source>
        <dbReference type="Proteomes" id="UP000515135"/>
    </source>
</evidence>
<dbReference type="PANTHER" id="PTHR11783">
    <property type="entry name" value="SULFOTRANSFERASE SULT"/>
    <property type="match status" value="1"/>
</dbReference>
<reference evidence="6" key="1">
    <citation type="submission" date="2025-08" db="UniProtKB">
        <authorList>
            <consortium name="RefSeq"/>
        </authorList>
    </citation>
    <scope>IDENTIFICATION</scope>
    <source>
        <tissue evidence="6">Gonad</tissue>
    </source>
</reference>
<dbReference type="GO" id="GO:0008146">
    <property type="term" value="F:sulfotransferase activity"/>
    <property type="evidence" value="ECO:0007669"/>
    <property type="project" value="InterPro"/>
</dbReference>
<evidence type="ECO:0000259" key="4">
    <source>
        <dbReference type="Pfam" id="PF00685"/>
    </source>
</evidence>
<dbReference type="GeneID" id="109463816"/>
<name>A0A6P4YBS2_BRABE</name>
<dbReference type="Gene3D" id="3.40.50.300">
    <property type="entry name" value="P-loop containing nucleotide triphosphate hydrolases"/>
    <property type="match status" value="1"/>
</dbReference>
<keyword evidence="2 3" id="KW-0808">Transferase</keyword>
<evidence type="ECO:0000256" key="2">
    <source>
        <dbReference type="ARBA" id="ARBA00022679"/>
    </source>
</evidence>
<dbReference type="KEGG" id="bbel:109463816"/>
<dbReference type="EC" id="2.8.2.-" evidence="3"/>